<dbReference type="Gene3D" id="2.60.40.150">
    <property type="entry name" value="C2 domain"/>
    <property type="match status" value="3"/>
</dbReference>
<evidence type="ECO:0000256" key="4">
    <source>
        <dbReference type="ARBA" id="ARBA00023069"/>
    </source>
</evidence>
<keyword evidence="9" id="KW-0032">Aminotransferase</keyword>
<dbReference type="GO" id="GO:0046548">
    <property type="term" value="P:retinal rod cell development"/>
    <property type="evidence" value="ECO:0007669"/>
    <property type="project" value="TreeGrafter"/>
</dbReference>
<evidence type="ECO:0000256" key="5">
    <source>
        <dbReference type="ARBA" id="ARBA00023273"/>
    </source>
</evidence>
<dbReference type="CDD" id="cd00030">
    <property type="entry name" value="C2"/>
    <property type="match status" value="1"/>
</dbReference>
<proteinExistence type="inferred from homology"/>
<dbReference type="GO" id="GO:0008483">
    <property type="term" value="F:transaminase activity"/>
    <property type="evidence" value="ECO:0007669"/>
    <property type="project" value="UniProtKB-KW"/>
</dbReference>
<dbReference type="GO" id="GO:0005856">
    <property type="term" value="C:cytoskeleton"/>
    <property type="evidence" value="ECO:0007669"/>
    <property type="project" value="UniProtKB-ARBA"/>
</dbReference>
<dbReference type="EMBL" id="QXTE01000649">
    <property type="protein sequence ID" value="TFJ96533.1"/>
    <property type="molecule type" value="Genomic_DNA"/>
</dbReference>
<keyword evidence="3 6" id="KW-0175">Coiled coil</keyword>
<feature type="coiled-coil region" evidence="6">
    <location>
        <begin position="74"/>
        <end position="101"/>
    </location>
</feature>
<dbReference type="GO" id="GO:1905515">
    <property type="term" value="P:non-motile cilium assembly"/>
    <property type="evidence" value="ECO:0007669"/>
    <property type="project" value="TreeGrafter"/>
</dbReference>
<sequence>MRESVAWTRQHVSQMNRAELEDGFLSLHDENLVLKEFACKQEDRIKRLGTKLLRRTHERAQVEGQLGARARWSGRDLEESLEELQERVWDLERRNEGLRSRLLSYKQQLQLHAYRRHWPYGYVQPRVDTGLRQVHTAGGRVTERHHRGMRVCGPEARPTHTAPPRYRDHITERVRADTERLCPGWGRRTDGMWVPCRNCLAQGTHCSPCRAAIRGNVELIRLQRLLRERSCELAVTRGRFTDLQENQETLRTSSEALLAQVEELAVQLKAETQKVMVLESKVESVSFLQGSLEEFQERSRSLEKERDLLKEDYDQLLESSLACEQRQGNISRLEEQLSLELAEKRGLMEELAQERGEGAGRTELFTQRSLSRRLRETEAAHTDTILELEKTRDMLILQHRINRDYQAELEGVMAQAEQEKRGHEEKQKKMVQLLDLRSTRIRQLEEQLKDVAYGTRQLPLLRTEGDVDVEEGKAPVLQRGENLFELHIAGAVLSGEALQLLGEVQPVTFCTYALYDFETHCTPVVRGAQPRYSFTSQYVIQAEPLFLQYLQRAAARLDLHLATATDHSTLASCWLRFREVLGSGERMHATAMLHGPSGENYGMLEYWMRLRLPMEQTMRLHCERTKALGYLSACMPQARDAQQSRQQDTEGVLDAEWLWNELQVQIVGCTGLRGRWLNTQPSPYAMYRFFTFPDHDTPIIPSSNNPHFGDLRTFPMRPTAELDRYLRLESLWVYIFDDEDTEPGSYLGKAQIPLLPLARGHCITGDFVLADLAGHPNGSISLNLEWKRRYLPPGAALHQAAWAREHQRERPLEQLIEEERAALHSQAQLASSTSPSQPEGQRKKLHISAAKADGCRGKWGRWNGGASSQTQPNPVLASSGYTPEEGEEVAPVGDTAEGTLEGKEAQAGEEEAGHSAKDAETSARTQRLEPKSLALDVGSAPEDMAPEACEPALESSSDAQTTDSDEIVVGTSLGSPPKVDMERIRIEIVSLSLHPEAEVMASEHIQQLYVEYHFPGVPLAETETPLSLRKPQGSEEIYFHFSKVIQLDTEGVSSQWKILFSMLQAEEAGQSWLQFVVVSEPPPGTGGECEDVGFAYIDLREILLTGNDVLERDLDVVSPQDRSAIGRLKVSVEAAAALCAIYWEGRRKAEEEE</sequence>
<keyword evidence="4" id="KW-0969">Cilium</keyword>
<dbReference type="GO" id="GO:0032391">
    <property type="term" value="C:photoreceptor connecting cilium"/>
    <property type="evidence" value="ECO:0007669"/>
    <property type="project" value="TreeGrafter"/>
</dbReference>
<keyword evidence="9" id="KW-0808">Transferase</keyword>
<evidence type="ECO:0000256" key="6">
    <source>
        <dbReference type="SAM" id="Coils"/>
    </source>
</evidence>
<keyword evidence="5" id="KW-0966">Cell projection</keyword>
<evidence type="ECO:0000313" key="9">
    <source>
        <dbReference type="EMBL" id="TFJ96533.1"/>
    </source>
</evidence>
<comment type="similarity">
    <text evidence="2">Belongs to the RPGRIP1 family.</text>
</comment>
<feature type="region of interest" description="Disordered" evidence="7">
    <location>
        <begin position="823"/>
        <end position="963"/>
    </location>
</feature>
<evidence type="ECO:0000259" key="8">
    <source>
        <dbReference type="PROSITE" id="PS50004"/>
    </source>
</evidence>
<dbReference type="SUPFAM" id="SSF49562">
    <property type="entry name" value="C2 domain (Calcium/lipid-binding domain, CaLB)"/>
    <property type="match status" value="2"/>
</dbReference>
<dbReference type="InterPro" id="IPR000008">
    <property type="entry name" value="C2_dom"/>
</dbReference>
<feature type="compositionally biased region" description="Low complexity" evidence="7">
    <location>
        <begin position="823"/>
        <end position="834"/>
    </location>
</feature>
<comment type="caution">
    <text evidence="9">The sequence shown here is derived from an EMBL/GenBank/DDBJ whole genome shotgun (WGS) entry which is preliminary data.</text>
</comment>
<organism evidence="9 10">
    <name type="scientific">Platysternon megacephalum</name>
    <name type="common">big-headed turtle</name>
    <dbReference type="NCBI Taxonomy" id="55544"/>
    <lineage>
        <taxon>Eukaryota</taxon>
        <taxon>Metazoa</taxon>
        <taxon>Chordata</taxon>
        <taxon>Craniata</taxon>
        <taxon>Vertebrata</taxon>
        <taxon>Euteleostomi</taxon>
        <taxon>Archelosauria</taxon>
        <taxon>Testudinata</taxon>
        <taxon>Testudines</taxon>
        <taxon>Cryptodira</taxon>
        <taxon>Durocryptodira</taxon>
        <taxon>Testudinoidea</taxon>
        <taxon>Platysternidae</taxon>
        <taxon>Platysternon</taxon>
    </lineage>
</organism>
<dbReference type="Pfam" id="PF18111">
    <property type="entry name" value="RPGR1_C"/>
    <property type="match status" value="1"/>
</dbReference>
<dbReference type="PANTHER" id="PTHR14240">
    <property type="entry name" value="RETINITIS PIGMENTOSA GTPASE REGULATOR-INTERACTING PROTEIN"/>
    <property type="match status" value="1"/>
</dbReference>
<feature type="domain" description="C2" evidence="8">
    <location>
        <begin position="637"/>
        <end position="767"/>
    </location>
</feature>
<dbReference type="OrthoDB" id="2133912at2759"/>
<dbReference type="Pfam" id="PF11618">
    <property type="entry name" value="C2-C2_1"/>
    <property type="match status" value="1"/>
</dbReference>
<dbReference type="Proteomes" id="UP000297703">
    <property type="component" value="Unassembled WGS sequence"/>
</dbReference>
<dbReference type="SMART" id="SM00239">
    <property type="entry name" value="C2"/>
    <property type="match status" value="1"/>
</dbReference>
<dbReference type="InterPro" id="IPR021656">
    <property type="entry name" value="C2-C2_1"/>
</dbReference>
<protein>
    <submittedName>
        <fullName evidence="9">Aspartate aminotransferase</fullName>
    </submittedName>
</protein>
<dbReference type="InterPro" id="IPR031139">
    <property type="entry name" value="RPGRIP1_fam"/>
</dbReference>
<keyword evidence="10" id="KW-1185">Reference proteome</keyword>
<dbReference type="PANTHER" id="PTHR14240:SF3">
    <property type="entry name" value="X-LINKED RETINITIS PIGMENTOSA GTPASE REGULATOR-INTERACTING PROTEIN 1"/>
    <property type="match status" value="1"/>
</dbReference>
<evidence type="ECO:0000313" key="10">
    <source>
        <dbReference type="Proteomes" id="UP000297703"/>
    </source>
</evidence>
<gene>
    <name evidence="9" type="ORF">DR999_PMT21668</name>
</gene>
<dbReference type="PROSITE" id="PS50004">
    <property type="entry name" value="C2"/>
    <property type="match status" value="1"/>
</dbReference>
<name>A0A4D9DNI2_9SAUR</name>
<dbReference type="InterPro" id="IPR041091">
    <property type="entry name" value="RPGRIP1_C"/>
</dbReference>
<evidence type="ECO:0000256" key="3">
    <source>
        <dbReference type="ARBA" id="ARBA00023054"/>
    </source>
</evidence>
<feature type="coiled-coil region" evidence="6">
    <location>
        <begin position="254"/>
        <end position="354"/>
    </location>
</feature>
<dbReference type="FunFam" id="2.60.40.150:FF:000073">
    <property type="entry name" value="protein fantom isoform X1"/>
    <property type="match status" value="1"/>
</dbReference>
<dbReference type="STRING" id="55544.A0A4D9DNI2"/>
<dbReference type="InterPro" id="IPR035892">
    <property type="entry name" value="C2_domain_sf"/>
</dbReference>
<dbReference type="AlphaFoldDB" id="A0A4D9DNI2"/>
<reference evidence="9 10" key="2">
    <citation type="submission" date="2019-04" db="EMBL/GenBank/DDBJ databases">
        <title>The genome sequence of big-headed turtle.</title>
        <authorList>
            <person name="Gong S."/>
        </authorList>
    </citation>
    <scope>NUCLEOTIDE SEQUENCE [LARGE SCALE GENOMIC DNA]</scope>
    <source>
        <strain evidence="9">DO16091913</strain>
        <tissue evidence="9">Muscle</tissue>
    </source>
</reference>
<evidence type="ECO:0000256" key="2">
    <source>
        <dbReference type="ARBA" id="ARBA00006042"/>
    </source>
</evidence>
<feature type="compositionally biased region" description="Basic and acidic residues" evidence="7">
    <location>
        <begin position="900"/>
        <end position="930"/>
    </location>
</feature>
<reference evidence="9 10" key="1">
    <citation type="submission" date="2019-04" db="EMBL/GenBank/DDBJ databases">
        <title>Draft genome of the big-headed turtle Platysternon megacephalum.</title>
        <authorList>
            <person name="Gong S."/>
        </authorList>
    </citation>
    <scope>NUCLEOTIDE SEQUENCE [LARGE SCALE GENOMIC DNA]</scope>
    <source>
        <strain evidence="9">DO16091913</strain>
        <tissue evidence="9">Muscle</tissue>
    </source>
</reference>
<feature type="coiled-coil region" evidence="6">
    <location>
        <begin position="406"/>
        <end position="433"/>
    </location>
</feature>
<accession>A0A4D9DNI2</accession>
<comment type="subcellular location">
    <subcellularLocation>
        <location evidence="1">Cell projection</location>
        <location evidence="1">Cilium</location>
    </subcellularLocation>
</comment>
<evidence type="ECO:0000256" key="1">
    <source>
        <dbReference type="ARBA" id="ARBA00004138"/>
    </source>
</evidence>
<evidence type="ECO:0000256" key="7">
    <source>
        <dbReference type="SAM" id="MobiDB-lite"/>
    </source>
</evidence>